<dbReference type="NCBIfam" id="TIGR04189">
    <property type="entry name" value="surface_SprA"/>
    <property type="match status" value="1"/>
</dbReference>
<protein>
    <submittedName>
        <fullName evidence="3">Cell surface protein SprA</fullName>
    </submittedName>
</protein>
<dbReference type="Proteomes" id="UP000664795">
    <property type="component" value="Unassembled WGS sequence"/>
</dbReference>
<dbReference type="EMBL" id="JAFMYU010000020">
    <property type="protein sequence ID" value="MBO0933548.1"/>
    <property type="molecule type" value="Genomic_DNA"/>
</dbReference>
<gene>
    <name evidence="3" type="primary">sprA</name>
    <name evidence="3" type="ORF">J2I48_21240</name>
</gene>
<evidence type="ECO:0000256" key="1">
    <source>
        <dbReference type="SAM" id="MobiDB-lite"/>
    </source>
</evidence>
<feature type="region of interest" description="Disordered" evidence="1">
    <location>
        <begin position="48"/>
        <end position="73"/>
    </location>
</feature>
<evidence type="ECO:0000259" key="2">
    <source>
        <dbReference type="Pfam" id="PF14349"/>
    </source>
</evidence>
<accession>A0A939K1I4</accession>
<keyword evidence="4" id="KW-1185">Reference proteome</keyword>
<feature type="domain" description="Gliding motility protein SprA N-terminal" evidence="2">
    <location>
        <begin position="199"/>
        <end position="484"/>
    </location>
</feature>
<reference evidence="3 4" key="1">
    <citation type="submission" date="2021-03" db="EMBL/GenBank/DDBJ databases">
        <title>Fibrella sp. HMF5036 genome sequencing and assembly.</title>
        <authorList>
            <person name="Kang H."/>
            <person name="Kim H."/>
            <person name="Bae S."/>
            <person name="Joh K."/>
        </authorList>
    </citation>
    <scope>NUCLEOTIDE SEQUENCE [LARGE SCALE GENOMIC DNA]</scope>
    <source>
        <strain evidence="3 4">HMF5036</strain>
    </source>
</reference>
<dbReference type="Pfam" id="PF14349">
    <property type="entry name" value="SprA_N"/>
    <property type="match status" value="2"/>
</dbReference>
<feature type="domain" description="Gliding motility protein SprA N-terminal" evidence="2">
    <location>
        <begin position="1219"/>
        <end position="1728"/>
    </location>
</feature>
<sequence>MVKRYTVRRLTINSYVALNQRFMYKWLICTAPLLLLLGLVGTPTTHVRAQTPARRGRTSLASSTTTPTADRRKAVADSMKAVAQERLDSLRAVKNAARRPSIHWTDRYTSRFSDRNPRSPYLLRDPKSLGTDFRMLPDKSVAVNERLTPRPGAGTTTNPSVVTVGPTPGAPTSQTVPAGSRPTGLPYRPGEVVPFSDFNRLQNERMEDRLFRDYAARRDGQSAVSGRGLIPKLEMPPILDRIFGGNNIDFKPNGFVTLDLGYLYQFIDNPAVAVRLRRQGNFIFNEQINLNFNGQIGERLGVLANFDTKASFNFENALKVNYRPQGLIPGLGANGLPQLPQVPGLPNLPAFGSKLSNPQMPFTPQNESILQNIELGNLTWNLNSQLIPGVQNLFGLKLQTRFGKLNATTVISQQRSRKQEIILRGGAMNRPFEIRADQYSENRHFFLSQFFRNNYERALKSLPVITSGVTVTRLEVYVTNRTNTTESLRSVLGFSDLAEPVPYNTANPNTQSLVPAGSPASNEANALFGRVKANANLRQVDRTTDELTNTFGLQKGTDYDLLRGAKRLTEREYRFQPELGYISLTTPLRNDEVLAVSYEYTYQGKHYQVGELTEDYQGQSDDKVLYLKLLKSSTIRNNLQNPMWNLMMKNVYSLNTTALARQGFQLRIIYKDDVTGFDNPVLQDSDLAGIPLVQVFNMDQLNQQLDRPADGNFDYVEGVTIDSRNGVVIFPVLEPFGSFLDRKLSTPESKAKYVFSELYRTTLADAQQVALKNKFFLRGSYQSTNGVPTDLPYGVKEQSVQVSAGGVPLVAGQDYVIEAQRIRFINESIANSGREIRITYELPDLFQNQIRTLIGGRFDYRLAPDINLGFTAMNMRETPAGFLTRVAIGNEPINNTMLGVDINLRKDAPGLTRLLDRLPLIQTKEPSAIQFTGEGAQFLPGLAKSVNNNAFIDDFEATRTIFDLTRQPVRWRLGATPQSFPQGTFSAPLEYGYRRARISVYNVDQTLGLPGGASGISVNLTAEDLNNVNEKFFLPTSIFPGRSARQIQLPENVLDVAYFPAERGMYNYNPDLNSDGTLKNPRQNFGAVTRAVSSDNDFDNANIENITFWMMDPFTDDPVRGTPDNTKNKPNKTGGLLRFNLGDISEDVIKDGRYEFENGFPIDTTNARNRGVDVTPWGNAPRQQFVTNAFTNQAGARERQDIGLDGLNNAQEQAKFKPYLDAVRARVTDAEAQKQILDDPSNDDFRFYLGAQADSVKYIVARYKQFLGMQNNSPENANDLNQYTTPANSILPDIEDLNGDNTINEEEAYYEYDIPLSKDRLQVGTGYIIDKVNAEGVNWYLFRVPVRTPARKFGNINGFKSIRFMRMVLTDFQEPVVLRFAQLQMEANQYRKYTGDLTQRGLQEVPEPYDAQFKVSAVNIEENSQTTNDKYAYSVPPGFIRDRDYTQVTDVALNEQSMALSVTNLRDGDSRGAFKNTNFDFLFRDRLKMFIHMHSPDKTITPQSGPVSAFIRIGTDYTENYYEIEVPGLLATPEGTNIPEDVWPYQNELDLAFDELINLKAARNRANGRASGVGFTLPSENQRYQLTVVGNPDLSSVQSIMIGVRNPKSVDEQTRSFTVWVDELRAVGINQKSGYAAIGAANIRLADLATITASGRYTTFGFGGVQTKPSERTREFTTEYGLTAAVALDKFTPEKWGLKIPVYVNYDTRHVTPQFNPLDPDTPLETSLASLPDGVDRNLYRRLVQDITVRQGINFSNVRKIRTNTAAIPRPWDIENFGFNYAFNNITRSNILTGEYLQEQYRGGFTYTFSSQPKPFEPFRNVKGLERKYLYWLKDFNLTLLPTLVSFRTDMDRSFIKTQLRNSDLTTNGIAPQFEKYFLFNRYYDITWNLTKSLVLTYRAAANSIIDEPQGDINTQAKRDSVWRNVQNLGRMKNYVQSFNATYRVPFDKFPVLNWITADVGARTEYQFQANSYGIQDSLNIPFGNTIRNTRDLNIQGRVDLVLLYNKIKALRWANTPSPAKLNFARNPGSIQDINPGGNRLAKSFVRALLTVRGINVTYNLQEGTILPGFLRSPALFGMDQYGAPGLPFVLGSQDAGIADRAAQRGWLSPSIVQNAPFTQTITRRFTASTTLEPFRDFRLVVNANYNRADNYQVFYRPALQGAGFSYQNPVRSGSYSMSYLSFGTTFEGLRSDNTSPIFDRFEQYRTIIKDRLNVDNKIAADNPSAYDNKSQDVLIPAFFAAYSGANPYSVKYSPFYSIPFPNWDLNYQGLTKLKPFQKLFTSFNLTHRYNSNYSVGNFVSSLSYEAQYVNLAISGYPLSRQLTTYGQFIPAFVMSTITMSERFEPFIGVNFQTKSRLTGSLTYNRAREAGLNLSNAQVAEVTTKDITGSLGFTKKNIRLPFLVNGQVKRLKNDLTFQCALTLRDTRTIQRKLDAEQTIVAGNINFQLRPQISYVVNSRLSLNAYFDRSFNDPLVTNSFIRATTAGGIQARFNLAQ</sequence>
<feature type="compositionally biased region" description="Low complexity" evidence="1">
    <location>
        <begin position="58"/>
        <end position="68"/>
    </location>
</feature>
<comment type="caution">
    <text evidence="3">The sequence shown here is derived from an EMBL/GenBank/DDBJ whole genome shotgun (WGS) entry which is preliminary data.</text>
</comment>
<feature type="region of interest" description="Disordered" evidence="1">
    <location>
        <begin position="146"/>
        <end position="189"/>
    </location>
</feature>
<proteinExistence type="predicted"/>
<dbReference type="InterPro" id="IPR026377">
    <property type="entry name" value="Cell_surface_SprA"/>
</dbReference>
<dbReference type="InterPro" id="IPR025684">
    <property type="entry name" value="SprA_N_dom"/>
</dbReference>
<evidence type="ECO:0000313" key="4">
    <source>
        <dbReference type="Proteomes" id="UP000664795"/>
    </source>
</evidence>
<name>A0A939K1I4_9BACT</name>
<organism evidence="3 4">
    <name type="scientific">Fibrella aquatilis</name>
    <dbReference type="NCBI Taxonomy" id="2817059"/>
    <lineage>
        <taxon>Bacteria</taxon>
        <taxon>Pseudomonadati</taxon>
        <taxon>Bacteroidota</taxon>
        <taxon>Cytophagia</taxon>
        <taxon>Cytophagales</taxon>
        <taxon>Spirosomataceae</taxon>
        <taxon>Fibrella</taxon>
    </lineage>
</organism>
<evidence type="ECO:0000313" key="3">
    <source>
        <dbReference type="EMBL" id="MBO0933548.1"/>
    </source>
</evidence>